<dbReference type="EMBL" id="OZ035844">
    <property type="protein sequence ID" value="CAL1598685.1"/>
    <property type="molecule type" value="Genomic_DNA"/>
</dbReference>
<dbReference type="Proteomes" id="UP001497482">
    <property type="component" value="Chromosome 22"/>
</dbReference>
<reference evidence="2 3" key="1">
    <citation type="submission" date="2024-04" db="EMBL/GenBank/DDBJ databases">
        <authorList>
            <person name="Waldvogel A.-M."/>
            <person name="Schoenle A."/>
        </authorList>
    </citation>
    <scope>NUCLEOTIDE SEQUENCE [LARGE SCALE GENOMIC DNA]</scope>
</reference>
<evidence type="ECO:0000313" key="2">
    <source>
        <dbReference type="EMBL" id="CAL1598685.1"/>
    </source>
</evidence>
<feature type="region of interest" description="Disordered" evidence="1">
    <location>
        <begin position="53"/>
        <end position="88"/>
    </location>
</feature>
<gene>
    <name evidence="2" type="ORF">KC01_LOCUS27048</name>
</gene>
<evidence type="ECO:0000256" key="1">
    <source>
        <dbReference type="SAM" id="MobiDB-lite"/>
    </source>
</evidence>
<sequence>MAPYQCHGTPPRISPPHTSPSHPLPVGSSGSRFHILPLPLPPQTSRLLRRQCEEEAHARPGGGVRAQRLNHMKQQEKESEKAPETEGLDLTLFCRRETKL</sequence>
<dbReference type="AlphaFoldDB" id="A0AAV2L8I5"/>
<feature type="region of interest" description="Disordered" evidence="1">
    <location>
        <begin position="1"/>
        <end position="40"/>
    </location>
</feature>
<protein>
    <submittedName>
        <fullName evidence="2">Uncharacterized protein</fullName>
    </submittedName>
</protein>
<evidence type="ECO:0000313" key="3">
    <source>
        <dbReference type="Proteomes" id="UP001497482"/>
    </source>
</evidence>
<organism evidence="2 3">
    <name type="scientific">Knipowitschia caucasica</name>
    <name type="common">Caucasian dwarf goby</name>
    <name type="synonym">Pomatoschistus caucasicus</name>
    <dbReference type="NCBI Taxonomy" id="637954"/>
    <lineage>
        <taxon>Eukaryota</taxon>
        <taxon>Metazoa</taxon>
        <taxon>Chordata</taxon>
        <taxon>Craniata</taxon>
        <taxon>Vertebrata</taxon>
        <taxon>Euteleostomi</taxon>
        <taxon>Actinopterygii</taxon>
        <taxon>Neopterygii</taxon>
        <taxon>Teleostei</taxon>
        <taxon>Neoteleostei</taxon>
        <taxon>Acanthomorphata</taxon>
        <taxon>Gobiaria</taxon>
        <taxon>Gobiiformes</taxon>
        <taxon>Gobioidei</taxon>
        <taxon>Gobiidae</taxon>
        <taxon>Gobiinae</taxon>
        <taxon>Knipowitschia</taxon>
    </lineage>
</organism>
<proteinExistence type="predicted"/>
<accession>A0AAV2L8I5</accession>
<feature type="compositionally biased region" description="Basic and acidic residues" evidence="1">
    <location>
        <begin position="73"/>
        <end position="84"/>
    </location>
</feature>
<keyword evidence="3" id="KW-1185">Reference proteome</keyword>
<name>A0AAV2L8I5_KNICA</name>